<dbReference type="GO" id="GO:0052621">
    <property type="term" value="F:diguanylate cyclase activity"/>
    <property type="evidence" value="ECO:0007669"/>
    <property type="project" value="UniProtKB-EC"/>
</dbReference>
<dbReference type="EC" id="2.7.7.65" evidence="1"/>
<evidence type="ECO:0000313" key="7">
    <source>
        <dbReference type="Proteomes" id="UP000219353"/>
    </source>
</evidence>
<feature type="coiled-coil region" evidence="3">
    <location>
        <begin position="809"/>
        <end position="836"/>
    </location>
</feature>
<dbReference type="InterPro" id="IPR050469">
    <property type="entry name" value="Diguanylate_Cyclase"/>
</dbReference>
<name>A0A285J5N2_9GAMM</name>
<accession>A0A285J5N2</accession>
<reference evidence="7" key="1">
    <citation type="submission" date="2017-09" db="EMBL/GenBank/DDBJ databases">
        <authorList>
            <person name="Varghese N."/>
            <person name="Submissions S."/>
        </authorList>
    </citation>
    <scope>NUCLEOTIDE SEQUENCE [LARGE SCALE GENOMIC DNA]</scope>
    <source>
        <strain evidence="7">CGMCC 1.12461</strain>
    </source>
</reference>
<evidence type="ECO:0000256" key="2">
    <source>
        <dbReference type="ARBA" id="ARBA00034247"/>
    </source>
</evidence>
<proteinExistence type="predicted"/>
<dbReference type="Pfam" id="PF07495">
    <property type="entry name" value="Y_Y_Y"/>
    <property type="match status" value="1"/>
</dbReference>
<dbReference type="SUPFAM" id="SSF63829">
    <property type="entry name" value="Calcium-dependent phosphotriesterase"/>
    <property type="match status" value="2"/>
</dbReference>
<dbReference type="InterPro" id="IPR000160">
    <property type="entry name" value="GGDEF_dom"/>
</dbReference>
<comment type="catalytic activity">
    <reaction evidence="2">
        <text>2 GTP = 3',3'-c-di-GMP + 2 diphosphate</text>
        <dbReference type="Rhea" id="RHEA:24898"/>
        <dbReference type="ChEBI" id="CHEBI:33019"/>
        <dbReference type="ChEBI" id="CHEBI:37565"/>
        <dbReference type="ChEBI" id="CHEBI:58805"/>
        <dbReference type="EC" id="2.7.7.65"/>
    </reaction>
</comment>
<feature type="signal peptide" evidence="4">
    <location>
        <begin position="1"/>
        <end position="21"/>
    </location>
</feature>
<keyword evidence="3" id="KW-0175">Coiled coil</keyword>
<dbReference type="InterPro" id="IPR011110">
    <property type="entry name" value="Reg_prop"/>
</dbReference>
<dbReference type="InterPro" id="IPR011123">
    <property type="entry name" value="Y_Y_Y"/>
</dbReference>
<dbReference type="PANTHER" id="PTHR45138:SF9">
    <property type="entry name" value="DIGUANYLATE CYCLASE DGCM-RELATED"/>
    <property type="match status" value="1"/>
</dbReference>
<keyword evidence="7" id="KW-1185">Reference proteome</keyword>
<keyword evidence="4" id="KW-0732">Signal</keyword>
<dbReference type="Gene3D" id="2.130.10.10">
    <property type="entry name" value="YVTN repeat-like/Quinoprotein amine dehydrogenase"/>
    <property type="match status" value="2"/>
</dbReference>
<dbReference type="SUPFAM" id="SSF55073">
    <property type="entry name" value="Nucleotide cyclase"/>
    <property type="match status" value="1"/>
</dbReference>
<dbReference type="NCBIfam" id="TIGR00254">
    <property type="entry name" value="GGDEF"/>
    <property type="match status" value="1"/>
</dbReference>
<evidence type="ECO:0000256" key="1">
    <source>
        <dbReference type="ARBA" id="ARBA00012528"/>
    </source>
</evidence>
<gene>
    <name evidence="6" type="ORF">SAMN06297280_2927</name>
</gene>
<dbReference type="CDD" id="cd01949">
    <property type="entry name" value="GGDEF"/>
    <property type="match status" value="1"/>
</dbReference>
<dbReference type="EMBL" id="OBEB01000006">
    <property type="protein sequence ID" value="SNY55650.1"/>
    <property type="molecule type" value="Genomic_DNA"/>
</dbReference>
<dbReference type="Pfam" id="PF07494">
    <property type="entry name" value="Reg_prop"/>
    <property type="match status" value="2"/>
</dbReference>
<dbReference type="Pfam" id="PF00990">
    <property type="entry name" value="GGDEF"/>
    <property type="match status" value="1"/>
</dbReference>
<dbReference type="OrthoDB" id="176203at2"/>
<evidence type="ECO:0000256" key="3">
    <source>
        <dbReference type="SAM" id="Coils"/>
    </source>
</evidence>
<feature type="chain" id="PRO_5013352371" description="diguanylate cyclase" evidence="4">
    <location>
        <begin position="22"/>
        <end position="1048"/>
    </location>
</feature>
<dbReference type="InterPro" id="IPR015943">
    <property type="entry name" value="WD40/YVTN_repeat-like_dom_sf"/>
</dbReference>
<dbReference type="InterPro" id="IPR013783">
    <property type="entry name" value="Ig-like_fold"/>
</dbReference>
<dbReference type="Proteomes" id="UP000219353">
    <property type="component" value="Unassembled WGS sequence"/>
</dbReference>
<protein>
    <recommendedName>
        <fullName evidence="1">diguanylate cyclase</fullName>
        <ecNumber evidence="1">2.7.7.65</ecNumber>
    </recommendedName>
</protein>
<evidence type="ECO:0000313" key="6">
    <source>
        <dbReference type="EMBL" id="SNY55650.1"/>
    </source>
</evidence>
<dbReference type="InterPro" id="IPR029787">
    <property type="entry name" value="Nucleotide_cyclase"/>
</dbReference>
<organism evidence="6 7">
    <name type="scientific">Arsukibacterium tuosuense</name>
    <dbReference type="NCBI Taxonomy" id="1323745"/>
    <lineage>
        <taxon>Bacteria</taxon>
        <taxon>Pseudomonadati</taxon>
        <taxon>Pseudomonadota</taxon>
        <taxon>Gammaproteobacteria</taxon>
        <taxon>Chromatiales</taxon>
        <taxon>Chromatiaceae</taxon>
        <taxon>Arsukibacterium</taxon>
    </lineage>
</organism>
<evidence type="ECO:0000256" key="4">
    <source>
        <dbReference type="SAM" id="SignalP"/>
    </source>
</evidence>
<dbReference type="RefSeq" id="WP_097112127.1">
    <property type="nucleotide sequence ID" value="NZ_OBEB01000006.1"/>
</dbReference>
<dbReference type="Gene3D" id="2.60.40.10">
    <property type="entry name" value="Immunoglobulins"/>
    <property type="match status" value="1"/>
</dbReference>
<sequence>MKKVILLSLVLLLGVFAPAGAADLSAEDTSADGSGADQSISVQTETTATNAPVKTKKSVYDFDIRHWTSNDGLSSNSVRAVIQDDLGYMWLGTLYGLNRFDGLQFEHFTTENTRHLASNTITRLLRDNTGFIWVGTKAGLSGFDPATLKFERYPIVAEVTAMIAVADDEIWVAADNLFRIKNGKISRIEAVRSQVHQLERAADSIWVSSAEHIYQLKPDGSEQLQIYPLPLELAQTPVYDLTVTEQGLHLASESGFYHLTAAGEIQKCQLPDREHSPVYRLFKDSQQGSWISTYRKLFYRQHQQDWQTVTTTELGTTPWFSDIFEDQQQNIWLASYSDGIYRAAAGNIRRLVDGLIDPVVRSVGLTPDDKLLIAGQSALQILDSSGKFTTLLDADALGSQTIHDFYWPETQLLWFGADSGLLQYNLKSHELSVPFPSLQGNTIKVVQPAAEGGVWLGGVRGLYHTKDKQLTMSPLNEQFESRNITALQQTADQLFVGTTRGLYQYQQDKLLRLGVGTALYNSYILALIQLPEGSLLVSTIDDGIFIRRPDQQWLQLHSGNGMPHGPAVSFSYDAEQQQVWISSHKGIYRLALATLPTNSNQPFVIDEVLTPFDRQLGSGPNRCCNGAGHAKIVRWQGEYWFPTLKGVIAVQADLKQMSEQALKPQIKQVTTSQQYQLTKGQQRLVLEMDERNVTLHYSALEFIKPDALQFRYRLDGFDSRWHEVGQRREAVYTNLPPGNFVFQLQVRQSGHSWQSATQTSLALIVPERFDETLLYRSLWLLLLLCCLYGVLWLVRRNTLHKQLELERLVKQRTQELENSNVRLNELNEQLSQLTHKDNLTGLRNRRFMFEQLPKDIEHFQRNRESMQDQGKCLALLHVDLDNFKQINDQYGNSAGDSLIQQVSGLLIRETRGSDYVVRFSGAAFVLVLRDIQTDLVRQFSYRLNEQVAKAAFNLPDGQIVRLACSIGYAHYPLPLLGGQLINWEVSLQLAELALYHVKHNGKNAVATLAFDSQLDAFEFEDSAHIEAQIEKLLAEGLVWFEQGDSQAL</sequence>
<dbReference type="SMART" id="SM00267">
    <property type="entry name" value="GGDEF"/>
    <property type="match status" value="1"/>
</dbReference>
<evidence type="ECO:0000259" key="5">
    <source>
        <dbReference type="PROSITE" id="PS50887"/>
    </source>
</evidence>
<feature type="domain" description="GGDEF" evidence="5">
    <location>
        <begin position="871"/>
        <end position="1010"/>
    </location>
</feature>
<dbReference type="PROSITE" id="PS50887">
    <property type="entry name" value="GGDEF"/>
    <property type="match status" value="1"/>
</dbReference>
<dbReference type="PANTHER" id="PTHR45138">
    <property type="entry name" value="REGULATORY COMPONENTS OF SENSORY TRANSDUCTION SYSTEM"/>
    <property type="match status" value="1"/>
</dbReference>
<dbReference type="InterPro" id="IPR043128">
    <property type="entry name" value="Rev_trsase/Diguanyl_cyclase"/>
</dbReference>
<dbReference type="AlphaFoldDB" id="A0A285J5N2"/>
<dbReference type="Gene3D" id="3.30.70.270">
    <property type="match status" value="1"/>
</dbReference>